<dbReference type="AlphaFoldDB" id="A0AA35YZ84"/>
<organism evidence="10 11">
    <name type="scientific">Lactuca saligna</name>
    <name type="common">Willowleaf lettuce</name>
    <dbReference type="NCBI Taxonomy" id="75948"/>
    <lineage>
        <taxon>Eukaryota</taxon>
        <taxon>Viridiplantae</taxon>
        <taxon>Streptophyta</taxon>
        <taxon>Embryophyta</taxon>
        <taxon>Tracheophyta</taxon>
        <taxon>Spermatophyta</taxon>
        <taxon>Magnoliopsida</taxon>
        <taxon>eudicotyledons</taxon>
        <taxon>Gunneridae</taxon>
        <taxon>Pentapetalae</taxon>
        <taxon>asterids</taxon>
        <taxon>campanulids</taxon>
        <taxon>Asterales</taxon>
        <taxon>Asteraceae</taxon>
        <taxon>Cichorioideae</taxon>
        <taxon>Cichorieae</taxon>
        <taxon>Lactucinae</taxon>
        <taxon>Lactuca</taxon>
    </lineage>
</organism>
<keyword evidence="4 6" id="KW-1133">Transmembrane helix</keyword>
<keyword evidence="2 6" id="KW-0812">Transmembrane</keyword>
<evidence type="ECO:0000256" key="5">
    <source>
        <dbReference type="ARBA" id="ARBA00023136"/>
    </source>
</evidence>
<feature type="transmembrane region" description="Helical" evidence="6">
    <location>
        <begin position="352"/>
        <end position="371"/>
    </location>
</feature>
<dbReference type="PANTHER" id="PTHR21229:SF2">
    <property type="entry name" value="RE59932P"/>
    <property type="match status" value="1"/>
</dbReference>
<dbReference type="InterPro" id="IPR054103">
    <property type="entry name" value="CAND6-7_N"/>
</dbReference>
<feature type="signal peptide" evidence="7">
    <location>
        <begin position="1"/>
        <end position="24"/>
    </location>
</feature>
<evidence type="ECO:0008006" key="12">
    <source>
        <dbReference type="Google" id="ProtNLM"/>
    </source>
</evidence>
<dbReference type="Pfam" id="PF21904">
    <property type="entry name" value="CAND6-7_N"/>
    <property type="match status" value="1"/>
</dbReference>
<dbReference type="GO" id="GO:0005794">
    <property type="term" value="C:Golgi apparatus"/>
    <property type="evidence" value="ECO:0007669"/>
    <property type="project" value="TreeGrafter"/>
</dbReference>
<name>A0AA35YZ84_LACSI</name>
<feature type="chain" id="PRO_5041223025" description="Lung seven transmembrane receptor family protein" evidence="7">
    <location>
        <begin position="25"/>
        <end position="423"/>
    </location>
</feature>
<evidence type="ECO:0000259" key="8">
    <source>
        <dbReference type="Pfam" id="PF06814"/>
    </source>
</evidence>
<sequence length="423" mass="47788">MKNLQKILSIVFLLLFIFTTPSCADIKSVKIRSDDRSLINFHKFEFTNTGQLFVSISSVSVSSMPVTSNLSRPDLSRIGFFLVSDYAFHYMIDEHSCYLDSKYISLLFTFQDISPPSQSSFNKSYAVTYPNSYTLAFANCNPLSHVTMDVKAEFYNTHNGTTKDYLPAGQTKLPSLYFNLSLIYLCSLALWISICFKNYPSFHWIHLLMGVLLLMKGFNLLCASKVQYSIKITGTPPHGWDVLFCVFQFITTVLFYAVLAVIIDGCSFLKPIFPVKNSLIIVIPLQVFATISSKVAREVLLEESRMWEFGSVFADTFCKMLFMVFIGIAVYWTSETDKAVENYSAKISLIRLFYVVFIVCSFIDYVCAVVGSDWAMAGEKATLVLYIVMFLLFRPSEESVYFGQLYLPVSEGLVGDVELGCGV</sequence>
<evidence type="ECO:0000256" key="7">
    <source>
        <dbReference type="SAM" id="SignalP"/>
    </source>
</evidence>
<comment type="subcellular location">
    <subcellularLocation>
        <location evidence="1">Membrane</location>
        <topology evidence="1">Multi-pass membrane protein</topology>
    </subcellularLocation>
</comment>
<feature type="transmembrane region" description="Helical" evidence="6">
    <location>
        <begin position="240"/>
        <end position="263"/>
    </location>
</feature>
<dbReference type="GO" id="GO:0016020">
    <property type="term" value="C:membrane"/>
    <property type="evidence" value="ECO:0007669"/>
    <property type="project" value="UniProtKB-SubCell"/>
</dbReference>
<dbReference type="InterPro" id="IPR009637">
    <property type="entry name" value="GPR107/GPR108-like"/>
</dbReference>
<evidence type="ECO:0000256" key="3">
    <source>
        <dbReference type="ARBA" id="ARBA00022729"/>
    </source>
</evidence>
<evidence type="ECO:0000259" key="9">
    <source>
        <dbReference type="Pfam" id="PF21904"/>
    </source>
</evidence>
<evidence type="ECO:0000313" key="11">
    <source>
        <dbReference type="Proteomes" id="UP001177003"/>
    </source>
</evidence>
<evidence type="ECO:0000256" key="4">
    <source>
        <dbReference type="ARBA" id="ARBA00022989"/>
    </source>
</evidence>
<dbReference type="Pfam" id="PF06814">
    <property type="entry name" value="GOST_TM"/>
    <property type="match status" value="1"/>
</dbReference>
<feature type="domain" description="GOST seven transmembrane" evidence="8">
    <location>
        <begin position="174"/>
        <end position="399"/>
    </location>
</feature>
<keyword evidence="3 7" id="KW-0732">Signal</keyword>
<feature type="domain" description="CAND6/7 N-terminal" evidence="9">
    <location>
        <begin position="27"/>
        <end position="156"/>
    </location>
</feature>
<dbReference type="EMBL" id="OX465080">
    <property type="protein sequence ID" value="CAI9282811.1"/>
    <property type="molecule type" value="Genomic_DNA"/>
</dbReference>
<keyword evidence="5 6" id="KW-0472">Membrane</keyword>
<dbReference type="Proteomes" id="UP001177003">
    <property type="component" value="Chromosome 4"/>
</dbReference>
<evidence type="ECO:0000313" key="10">
    <source>
        <dbReference type="EMBL" id="CAI9282811.1"/>
    </source>
</evidence>
<dbReference type="PANTHER" id="PTHR21229">
    <property type="entry name" value="LUNG SEVEN TRANSMEMBRANE RECEPTOR"/>
    <property type="match status" value="1"/>
</dbReference>
<evidence type="ECO:0000256" key="6">
    <source>
        <dbReference type="SAM" id="Phobius"/>
    </source>
</evidence>
<feature type="transmembrane region" description="Helical" evidence="6">
    <location>
        <begin position="208"/>
        <end position="228"/>
    </location>
</feature>
<feature type="transmembrane region" description="Helical" evidence="6">
    <location>
        <begin position="176"/>
        <end position="196"/>
    </location>
</feature>
<accession>A0AA35YZ84</accession>
<gene>
    <name evidence="10" type="ORF">LSALG_LOCUS22434</name>
</gene>
<protein>
    <recommendedName>
        <fullName evidence="12">Lung seven transmembrane receptor family protein</fullName>
    </recommendedName>
</protein>
<dbReference type="InterPro" id="IPR053937">
    <property type="entry name" value="GOST_TM"/>
</dbReference>
<evidence type="ECO:0000256" key="1">
    <source>
        <dbReference type="ARBA" id="ARBA00004141"/>
    </source>
</evidence>
<reference evidence="10" key="1">
    <citation type="submission" date="2023-04" db="EMBL/GenBank/DDBJ databases">
        <authorList>
            <person name="Vijverberg K."/>
            <person name="Xiong W."/>
            <person name="Schranz E."/>
        </authorList>
    </citation>
    <scope>NUCLEOTIDE SEQUENCE</scope>
</reference>
<feature type="transmembrane region" description="Helical" evidence="6">
    <location>
        <begin position="312"/>
        <end position="332"/>
    </location>
</feature>
<evidence type="ECO:0000256" key="2">
    <source>
        <dbReference type="ARBA" id="ARBA00022692"/>
    </source>
</evidence>
<feature type="transmembrane region" description="Helical" evidence="6">
    <location>
        <begin position="377"/>
        <end position="393"/>
    </location>
</feature>
<proteinExistence type="predicted"/>
<keyword evidence="11" id="KW-1185">Reference proteome</keyword>